<dbReference type="EnsemblMetazoa" id="XM_050652682.1">
    <property type="protein sequence ID" value="XP_050508639.1"/>
    <property type="gene ID" value="LOC126885888"/>
</dbReference>
<organism evidence="3 4">
    <name type="scientific">Diabrotica virgifera virgifera</name>
    <name type="common">western corn rootworm</name>
    <dbReference type="NCBI Taxonomy" id="50390"/>
    <lineage>
        <taxon>Eukaryota</taxon>
        <taxon>Metazoa</taxon>
        <taxon>Ecdysozoa</taxon>
        <taxon>Arthropoda</taxon>
        <taxon>Hexapoda</taxon>
        <taxon>Insecta</taxon>
        <taxon>Pterygota</taxon>
        <taxon>Neoptera</taxon>
        <taxon>Endopterygota</taxon>
        <taxon>Coleoptera</taxon>
        <taxon>Polyphaga</taxon>
        <taxon>Cucujiformia</taxon>
        <taxon>Chrysomeloidea</taxon>
        <taxon>Chrysomelidae</taxon>
        <taxon>Galerucinae</taxon>
        <taxon>Diabroticina</taxon>
        <taxon>Diabroticites</taxon>
        <taxon>Diabrotica</taxon>
    </lineage>
</organism>
<feature type="compositionally biased region" description="Polar residues" evidence="1">
    <location>
        <begin position="105"/>
        <end position="116"/>
    </location>
</feature>
<protein>
    <recommendedName>
        <fullName evidence="2">TTF-type domain-containing protein</fullName>
    </recommendedName>
</protein>
<dbReference type="Pfam" id="PF05699">
    <property type="entry name" value="Dimer_Tnp_hAT"/>
    <property type="match status" value="1"/>
</dbReference>
<evidence type="ECO:0000259" key="2">
    <source>
        <dbReference type="SMART" id="SM00597"/>
    </source>
</evidence>
<dbReference type="InterPro" id="IPR025398">
    <property type="entry name" value="DUF4371"/>
</dbReference>
<proteinExistence type="predicted"/>
<dbReference type="RefSeq" id="XP_050508638.1">
    <property type="nucleotide sequence ID" value="XM_050652681.1"/>
</dbReference>
<dbReference type="Proteomes" id="UP001652700">
    <property type="component" value="Unplaced"/>
</dbReference>
<dbReference type="RefSeq" id="XP_050508639.1">
    <property type="nucleotide sequence ID" value="XM_050652682.1"/>
</dbReference>
<evidence type="ECO:0000313" key="4">
    <source>
        <dbReference type="Proteomes" id="UP001652700"/>
    </source>
</evidence>
<dbReference type="GeneID" id="126885888"/>
<keyword evidence="4" id="KW-1185">Reference proteome</keyword>
<dbReference type="InterPro" id="IPR008906">
    <property type="entry name" value="HATC_C_dom"/>
</dbReference>
<feature type="region of interest" description="Disordered" evidence="1">
    <location>
        <begin position="105"/>
        <end position="124"/>
    </location>
</feature>
<reference evidence="3" key="1">
    <citation type="submission" date="2025-05" db="UniProtKB">
        <authorList>
            <consortium name="EnsemblMetazoa"/>
        </authorList>
    </citation>
    <scope>IDENTIFICATION</scope>
</reference>
<dbReference type="PANTHER" id="PTHR45749:SF23">
    <property type="entry name" value="ZINC FINGER MYM-TYPE PROTEIN 1-LIKE"/>
    <property type="match status" value="1"/>
</dbReference>
<feature type="domain" description="TTF-type" evidence="2">
    <location>
        <begin position="176"/>
        <end position="250"/>
    </location>
</feature>
<dbReference type="InterPro" id="IPR006580">
    <property type="entry name" value="Znf_TTF"/>
</dbReference>
<dbReference type="InterPro" id="IPR012337">
    <property type="entry name" value="RNaseH-like_sf"/>
</dbReference>
<evidence type="ECO:0000256" key="1">
    <source>
        <dbReference type="SAM" id="MobiDB-lite"/>
    </source>
</evidence>
<name>A0ABM5KEM1_DIAVI</name>
<evidence type="ECO:0000313" key="3">
    <source>
        <dbReference type="EnsemblMetazoa" id="XP_050508639.1"/>
    </source>
</evidence>
<dbReference type="PANTHER" id="PTHR45749">
    <property type="match status" value="1"/>
</dbReference>
<accession>A0ABM5KEM1</accession>
<dbReference type="EnsemblMetazoa" id="XM_050652681.1">
    <property type="protein sequence ID" value="XP_050508638.1"/>
    <property type="gene ID" value="LOC126885888"/>
</dbReference>
<feature type="region of interest" description="Disordered" evidence="1">
    <location>
        <begin position="76"/>
        <end position="98"/>
    </location>
</feature>
<dbReference type="SUPFAM" id="SSF53098">
    <property type="entry name" value="Ribonuclease H-like"/>
    <property type="match status" value="1"/>
</dbReference>
<dbReference type="SMART" id="SM00597">
    <property type="entry name" value="ZnF_TTF"/>
    <property type="match status" value="1"/>
</dbReference>
<dbReference type="Pfam" id="PF14291">
    <property type="entry name" value="DUF4371"/>
    <property type="match status" value="1"/>
</dbReference>
<sequence>MEFKVEIKKEVEEYGQNDIQPYTSIYLEEFKIQPVEDYPVMDKRKRLSGNGKKVPENIEVKTCLMTIPKINSFFTTRSNDHDEAGGSSSANTETPLAKPLENVNAETTEDSPSATLTPPEDFFVSTDPADWTKDDRTIEYLIMNPPQQDLNIDFSSSAIRGSTGTNRSLTRNIFFRKMLNGEMKLRNWLLYSISKKSLFCIPCCLFQAQPNSFTTGFKDWKNAAARLKKHEESKYHTANVLSLFNRGKLKNRIDCSITSTFRSEVQYWRNVLQRVVATIITLTTRGLAISGDNSVIGSVENDNILGCLELIAEFDPFLREHLTKFGNIGQGNCNYLSNTICEELIVLMGRKVRRTIVGELKQEKYYSIIVDSTPNVSHVDQLAFLVRYVSGDGMPTERFIKYIPSDGHNSAALESTVISTIEECTIDLSDCRGQSYDNASNMSGKYSGLQARIKNHNKLAECVPCSGHSLNLVGSLAAEFCLNATSFFIFVQELYTFFSATTYRWKILTDNLKSPVVKSHSETRWSARADATKALYTDFSEIKSALFNISNDECQTAAVKHQALSIFEKMDTFEMALLAVIWQHILERVNLSNEYVQSPAMDLGSVVKEYEALLNYFTSIRNNFAIYEEEAKKLCPNKTYKEIRKRKRKIQFDEGADDELNFSASNEMKIHTFYILIDTLIKDLNIHLESYRLIYQRFRVITDLPKLNNEEIIKEAENLIQIYKDDLDTSFRHECILLKGQLDITIKSPIDIFKYLKNSGLKDVFPNFDIALRIYLCIPVVNVSAERSFSKISKIENNFRSSMTQERLNNLSILSIERDVTKAINYDDIIDDFAKEKSRENCLI</sequence>